<dbReference type="RefSeq" id="WP_123229150.1">
    <property type="nucleotide sequence ID" value="NZ_RJSE01000009.1"/>
</dbReference>
<dbReference type="PANTHER" id="PTHR45982:SF1">
    <property type="entry name" value="REGULATOR OF CHROMOSOME CONDENSATION"/>
    <property type="match status" value="1"/>
</dbReference>
<dbReference type="InterPro" id="IPR051553">
    <property type="entry name" value="Ran_GTPase-activating"/>
</dbReference>
<dbReference type="GO" id="GO:0005085">
    <property type="term" value="F:guanyl-nucleotide exchange factor activity"/>
    <property type="evidence" value="ECO:0007669"/>
    <property type="project" value="TreeGrafter"/>
</dbReference>
<dbReference type="SUPFAM" id="SSF50985">
    <property type="entry name" value="RCC1/BLIP-II"/>
    <property type="match status" value="2"/>
</dbReference>
<comment type="caution">
    <text evidence="2">The sequence shown here is derived from an EMBL/GenBank/DDBJ whole genome shotgun (WGS) entry which is preliminary data.</text>
</comment>
<dbReference type="PROSITE" id="PS50012">
    <property type="entry name" value="RCC1_3"/>
    <property type="match status" value="2"/>
</dbReference>
<sequence>MTKRALLCSAAVIALGAGLVAPVPAVAVPLDFVTPRAAAKTLAANFSHAAFLDANGGVWASGFQKDGALGDGVAAESSVDDPVAAPLPAGVSGTKVDVGGDVTVVLGDNGVVYGAGRNDAGQLTGTGAKSTLTAFTWSPSVVAPPAIVDVATADSSGVGGHTIALGADGLLYETGARDGGPAAATALQLFSPSLPAGAGTPTSVVAGTGDVLVVTDTGRLYGIGSNITSRLGGDWVDATTWVRLDTTAGVVAAVAGYGHTSWLTSTGALYGVGSDAHGQLGNGDPKAASSTPVQAPGVWTGIAGEGGDSTTALTSAGAVYVLGRQPDFSDATSPALVAGSAGLVVSEIGAGATTQLMRTVDGKVYGAGQQNFAQLGSGSNPITSWRVQDDQPTVATASILPAGPVQVGRTLTAGAGSWVPAPATTTYEWRYGTGPGSVVAGTSQDFTPLPADLGKDLHLLVNVSGADLVPSSRQADVGTVLPGAFTGGGNPVVAGTNGVGKKLTASVAATVPASATTWQWYRDNAAIAGATGPAYTQVRADAGRQLVVRTTRALTGYVSVTTGSVARRVPAFSTSRPTITGKARKGSRLVASKGGWSAYGHTFTVRWYRNGKLIAGATRYGYVVTKKDKGRTLTVRVTAKRAGWPAVVVVSAGKRIAR</sequence>
<keyword evidence="3" id="KW-1185">Reference proteome</keyword>
<protein>
    <submittedName>
        <fullName evidence="2">Uncharacterized protein</fullName>
    </submittedName>
</protein>
<dbReference type="InterPro" id="IPR000408">
    <property type="entry name" value="Reg_chr_condens"/>
</dbReference>
<evidence type="ECO:0000313" key="3">
    <source>
        <dbReference type="Proteomes" id="UP000267128"/>
    </source>
</evidence>
<dbReference type="Gene3D" id="2.130.10.30">
    <property type="entry name" value="Regulator of chromosome condensation 1/beta-lactamase-inhibitor protein II"/>
    <property type="match status" value="2"/>
</dbReference>
<keyword evidence="1" id="KW-0732">Signal</keyword>
<organism evidence="2 3">
    <name type="scientific">Nocardioides marmoriginsengisoli</name>
    <dbReference type="NCBI Taxonomy" id="661483"/>
    <lineage>
        <taxon>Bacteria</taxon>
        <taxon>Bacillati</taxon>
        <taxon>Actinomycetota</taxon>
        <taxon>Actinomycetes</taxon>
        <taxon>Propionibacteriales</taxon>
        <taxon>Nocardioidaceae</taxon>
        <taxon>Nocardioides</taxon>
    </lineage>
</organism>
<dbReference type="Proteomes" id="UP000267128">
    <property type="component" value="Unassembled WGS sequence"/>
</dbReference>
<proteinExistence type="predicted"/>
<dbReference type="InterPro" id="IPR009091">
    <property type="entry name" value="RCC1/BLIP-II"/>
</dbReference>
<gene>
    <name evidence="2" type="ORF">EFK50_18855</name>
</gene>
<reference evidence="2 3" key="1">
    <citation type="submission" date="2018-11" db="EMBL/GenBank/DDBJ databases">
        <authorList>
            <person name="Li F."/>
        </authorList>
    </citation>
    <scope>NUCLEOTIDE SEQUENCE [LARGE SCALE GENOMIC DNA]</scope>
    <source>
        <strain evidence="2 3">Gsoil 097</strain>
    </source>
</reference>
<dbReference type="Gene3D" id="2.60.40.2700">
    <property type="match status" value="3"/>
</dbReference>
<evidence type="ECO:0000256" key="1">
    <source>
        <dbReference type="SAM" id="SignalP"/>
    </source>
</evidence>
<dbReference type="GO" id="GO:0005737">
    <property type="term" value="C:cytoplasm"/>
    <property type="evidence" value="ECO:0007669"/>
    <property type="project" value="TreeGrafter"/>
</dbReference>
<evidence type="ECO:0000313" key="2">
    <source>
        <dbReference type="EMBL" id="RNL60398.1"/>
    </source>
</evidence>
<feature type="signal peptide" evidence="1">
    <location>
        <begin position="1"/>
        <end position="27"/>
    </location>
</feature>
<dbReference type="EMBL" id="RJSE01000009">
    <property type="protein sequence ID" value="RNL60398.1"/>
    <property type="molecule type" value="Genomic_DNA"/>
</dbReference>
<accession>A0A3N0CAA8</accession>
<name>A0A3N0CAA8_9ACTN</name>
<feature type="chain" id="PRO_5017942730" evidence="1">
    <location>
        <begin position="28"/>
        <end position="658"/>
    </location>
</feature>
<dbReference type="OrthoDB" id="5485729at2"/>
<dbReference type="AlphaFoldDB" id="A0A3N0CAA8"/>
<dbReference type="PANTHER" id="PTHR45982">
    <property type="entry name" value="REGULATOR OF CHROMOSOME CONDENSATION"/>
    <property type="match status" value="1"/>
</dbReference>